<comment type="function">
    <text evidence="10">Part of the ABC transporter complex hrt involved in hemin import. Responsible for the translocation of the substrate across the membrane.</text>
</comment>
<evidence type="ECO:0000256" key="5">
    <source>
        <dbReference type="ARBA" id="ARBA00022448"/>
    </source>
</evidence>
<reference evidence="14 15" key="1">
    <citation type="submission" date="2018-06" db="EMBL/GenBank/DDBJ databases">
        <authorList>
            <consortium name="Pathogen Informatics"/>
            <person name="Doyle S."/>
        </authorList>
    </citation>
    <scope>NUCLEOTIDE SEQUENCE [LARGE SCALE GENOMIC DNA]</scope>
    <source>
        <strain evidence="14 15">NCTC12092</strain>
    </source>
</reference>
<feature type="domain" description="MacB-like periplasmic core" evidence="13">
    <location>
        <begin position="17"/>
        <end position="191"/>
    </location>
</feature>
<protein>
    <recommendedName>
        <fullName evidence="4">Putative hemin transport system permease protein HrtB</fullName>
    </recommendedName>
</protein>
<accession>A0A380JPX6</accession>
<gene>
    <name evidence="14" type="ORF">NCTC12092_00805</name>
</gene>
<evidence type="ECO:0000256" key="8">
    <source>
        <dbReference type="ARBA" id="ARBA00022989"/>
    </source>
</evidence>
<keyword evidence="8 11" id="KW-1133">Transmembrane helix</keyword>
<evidence type="ECO:0000259" key="12">
    <source>
        <dbReference type="Pfam" id="PF02687"/>
    </source>
</evidence>
<dbReference type="Pfam" id="PF12704">
    <property type="entry name" value="MacB_PCD"/>
    <property type="match status" value="1"/>
</dbReference>
<keyword evidence="9 11" id="KW-0472">Membrane</keyword>
<feature type="transmembrane region" description="Helical" evidence="11">
    <location>
        <begin position="15"/>
        <end position="40"/>
    </location>
</feature>
<organism evidence="14 15">
    <name type="scientific">Streptococcus equi subsp. equi</name>
    <dbReference type="NCBI Taxonomy" id="148942"/>
    <lineage>
        <taxon>Bacteria</taxon>
        <taxon>Bacillati</taxon>
        <taxon>Bacillota</taxon>
        <taxon>Bacilli</taxon>
        <taxon>Lactobacillales</taxon>
        <taxon>Streptococcaceae</taxon>
        <taxon>Streptococcus</taxon>
    </lineage>
</organism>
<comment type="subcellular location">
    <subcellularLocation>
        <location evidence="1">Cell membrane</location>
        <topology evidence="1">Multi-pass membrane protein</topology>
    </subcellularLocation>
</comment>
<keyword evidence="6" id="KW-1003">Cell membrane</keyword>
<feature type="domain" description="ABC3 transporter permease C-terminal" evidence="12">
    <location>
        <begin position="242"/>
        <end position="353"/>
    </location>
</feature>
<dbReference type="InterPro" id="IPR025857">
    <property type="entry name" value="MacB_PCD"/>
</dbReference>
<dbReference type="AlphaFoldDB" id="A0A380JPX6"/>
<dbReference type="Pfam" id="PF02687">
    <property type="entry name" value="FtsX"/>
    <property type="match status" value="1"/>
</dbReference>
<dbReference type="PANTHER" id="PTHR43738">
    <property type="entry name" value="ABC TRANSPORTER, MEMBRANE PROTEIN"/>
    <property type="match status" value="1"/>
</dbReference>
<evidence type="ECO:0000313" key="15">
    <source>
        <dbReference type="Proteomes" id="UP000254461"/>
    </source>
</evidence>
<feature type="transmembrane region" description="Helical" evidence="11">
    <location>
        <begin position="323"/>
        <end position="349"/>
    </location>
</feature>
<comment type="similarity">
    <text evidence="2">Belongs to the ABC-4 integral membrane protein family. HrtB subfamily.</text>
</comment>
<evidence type="ECO:0000256" key="6">
    <source>
        <dbReference type="ARBA" id="ARBA00022475"/>
    </source>
</evidence>
<sequence length="358" mass="39078">MFLALNEIKQAKLRYGLIMGLLCLVAYLMFFLSGLAFGLMQENRSAVDSWQADTVLLSKDADANLSLSSLKTSQLKDIKADEVTPLAQLNTVAWSTQAPTEEDKEKISFFGIERESFLKPTITKGRLFKSDKEVVIDQSLAEKGGFKLGDQLRVSASSQAYTIVGYTKNASFNVSPVAYLSLTAFQSLLYGQEAGIQDPNVNAFIIKGKLADYPKADLQQLAIKDFINKLPGYSAQLLTFGFMIGFLVLISAIIIGIFMYVLTIQKAPIFGIMKAQGIANRTIANAVLSQTFVLSLLGSSLGLLGTWLSSLVLPATVPFQSNWYLYALILAAMVIFAVLGTLFSVFTIVRIDPLEAIG</sequence>
<evidence type="ECO:0000256" key="2">
    <source>
        <dbReference type="ARBA" id="ARBA00008697"/>
    </source>
</evidence>
<evidence type="ECO:0000256" key="11">
    <source>
        <dbReference type="SAM" id="Phobius"/>
    </source>
</evidence>
<dbReference type="InterPro" id="IPR051125">
    <property type="entry name" value="ABC-4/HrtB_transporter"/>
</dbReference>
<evidence type="ECO:0000256" key="3">
    <source>
        <dbReference type="ARBA" id="ARBA00011131"/>
    </source>
</evidence>
<evidence type="ECO:0000256" key="10">
    <source>
        <dbReference type="ARBA" id="ARBA00024973"/>
    </source>
</evidence>
<proteinExistence type="inferred from homology"/>
<keyword evidence="5" id="KW-0813">Transport</keyword>
<evidence type="ECO:0000256" key="1">
    <source>
        <dbReference type="ARBA" id="ARBA00004651"/>
    </source>
</evidence>
<dbReference type="GO" id="GO:0005886">
    <property type="term" value="C:plasma membrane"/>
    <property type="evidence" value="ECO:0007669"/>
    <property type="project" value="UniProtKB-SubCell"/>
</dbReference>
<evidence type="ECO:0000256" key="4">
    <source>
        <dbReference type="ARBA" id="ARBA00016962"/>
    </source>
</evidence>
<dbReference type="EMBL" id="UHFF01000002">
    <property type="protein sequence ID" value="SUN46021.1"/>
    <property type="molecule type" value="Genomic_DNA"/>
</dbReference>
<feature type="transmembrane region" description="Helical" evidence="11">
    <location>
        <begin position="237"/>
        <end position="262"/>
    </location>
</feature>
<dbReference type="PANTHER" id="PTHR43738:SF1">
    <property type="entry name" value="HEMIN TRANSPORT SYSTEM PERMEASE PROTEIN HRTB-RELATED"/>
    <property type="match status" value="1"/>
</dbReference>
<dbReference type="InterPro" id="IPR003838">
    <property type="entry name" value="ABC3_permease_C"/>
</dbReference>
<evidence type="ECO:0000256" key="7">
    <source>
        <dbReference type="ARBA" id="ARBA00022692"/>
    </source>
</evidence>
<evidence type="ECO:0000256" key="9">
    <source>
        <dbReference type="ARBA" id="ARBA00023136"/>
    </source>
</evidence>
<dbReference type="Proteomes" id="UP000254461">
    <property type="component" value="Unassembled WGS sequence"/>
</dbReference>
<keyword evidence="7 11" id="KW-0812">Transmembrane</keyword>
<name>A0A380JPX6_9STRE</name>
<comment type="subunit">
    <text evidence="3">The complex is composed of two ATP-binding proteins (HrtA), two transmembrane proteins (HrtB) and a solute-binding protein.</text>
</comment>
<evidence type="ECO:0000259" key="13">
    <source>
        <dbReference type="Pfam" id="PF12704"/>
    </source>
</evidence>
<evidence type="ECO:0000313" key="14">
    <source>
        <dbReference type="EMBL" id="SUN46021.1"/>
    </source>
</evidence>
<feature type="transmembrane region" description="Helical" evidence="11">
    <location>
        <begin position="283"/>
        <end position="303"/>
    </location>
</feature>
<dbReference type="RefSeq" id="WP_115250847.1">
    <property type="nucleotide sequence ID" value="NZ_UHFF01000002.1"/>
</dbReference>